<comment type="caution">
    <text evidence="2">The sequence shown here is derived from an EMBL/GenBank/DDBJ whole genome shotgun (WGS) entry which is preliminary data.</text>
</comment>
<feature type="region of interest" description="Disordered" evidence="1">
    <location>
        <begin position="229"/>
        <end position="252"/>
    </location>
</feature>
<reference evidence="2 3" key="1">
    <citation type="submission" date="2018-10" db="EMBL/GenBank/DDBJ databases">
        <title>Natronolimnobius sp. XQ-INN 246 isolated from Inner Mongolia Autonomous Region of China.</title>
        <authorList>
            <person name="Xue Q."/>
        </authorList>
    </citation>
    <scope>NUCLEOTIDE SEQUENCE [LARGE SCALE GENOMIC DNA]</scope>
    <source>
        <strain evidence="2 3">XQ-INN 246</strain>
    </source>
</reference>
<dbReference type="OrthoDB" id="205088at2157"/>
<evidence type="ECO:0008006" key="4">
    <source>
        <dbReference type="Google" id="ProtNLM"/>
    </source>
</evidence>
<dbReference type="EMBL" id="RBZW01000018">
    <property type="protein sequence ID" value="THE65604.1"/>
    <property type="molecule type" value="Genomic_DNA"/>
</dbReference>
<gene>
    <name evidence="2" type="ORF">D8Y22_06635</name>
</gene>
<evidence type="ECO:0000313" key="2">
    <source>
        <dbReference type="EMBL" id="THE65604.1"/>
    </source>
</evidence>
<sequence>MTVTTVDELVTRELRDDRTALVDATGRAFDRHWFCTSSWQAGNFLRHAGIREGVTVGTVGSGPLALLAFFGTTLLEGTTRFEPPTDLADADDFRALVAPVADLESGRYDLPPGAQRVGYGDKPTEPDVHHFDAGIWTENPSFPPLDIDPDTAVLTNGLGPTGEQTWSHTAVLEAAREVIDEYGLEEDDRVVVRESVADPRVVVAGVIAPLLADGVIVLAGDDAADEAGERSIAVSSDRAPEAERINPANVDG</sequence>
<name>A0A4S3TMU9_9EURY</name>
<accession>A0A4S3TMU9</accession>
<keyword evidence="3" id="KW-1185">Reference proteome</keyword>
<organism evidence="2 3">
    <name type="scientific">Salinadaptatus halalkaliphilus</name>
    <dbReference type="NCBI Taxonomy" id="2419781"/>
    <lineage>
        <taxon>Archaea</taxon>
        <taxon>Methanobacteriati</taxon>
        <taxon>Methanobacteriota</taxon>
        <taxon>Stenosarchaea group</taxon>
        <taxon>Halobacteria</taxon>
        <taxon>Halobacteriales</taxon>
        <taxon>Natrialbaceae</taxon>
        <taxon>Salinadaptatus</taxon>
    </lineage>
</organism>
<evidence type="ECO:0000256" key="1">
    <source>
        <dbReference type="SAM" id="MobiDB-lite"/>
    </source>
</evidence>
<proteinExistence type="predicted"/>
<evidence type="ECO:0000313" key="3">
    <source>
        <dbReference type="Proteomes" id="UP000318864"/>
    </source>
</evidence>
<dbReference type="RefSeq" id="WP_141463921.1">
    <property type="nucleotide sequence ID" value="NZ_RBZW01000018.1"/>
</dbReference>
<protein>
    <recommendedName>
        <fullName evidence="4">Acetyl-CoA synthetase</fullName>
    </recommendedName>
</protein>
<dbReference type="AlphaFoldDB" id="A0A4S3TMU9"/>
<dbReference type="Proteomes" id="UP000318864">
    <property type="component" value="Unassembled WGS sequence"/>
</dbReference>